<evidence type="ECO:0000313" key="1">
    <source>
        <dbReference type="EMBL" id="CAL56078.1"/>
    </source>
</evidence>
<sequence>MPRDATDANSEVSCALRVVARSADGRKHVVSERMGFTFRWRATTHSSVTVALVPVDGRATHWRYERVITREVFDGIKAEQTLTLRDAVGLAETCARALSEDGDGRLSVLSCESDGRARLEIVEDGGHRLVSVLELPFVAMGEEAVRREVSEEYASMQRELGEYRRKFGSL</sequence>
<organism evidence="1 2">
    <name type="scientific">Ostreococcus tauri</name>
    <name type="common">Marine green alga</name>
    <dbReference type="NCBI Taxonomy" id="70448"/>
    <lineage>
        <taxon>Eukaryota</taxon>
        <taxon>Viridiplantae</taxon>
        <taxon>Chlorophyta</taxon>
        <taxon>Mamiellophyceae</taxon>
        <taxon>Mamiellales</taxon>
        <taxon>Bathycoccaceae</taxon>
        <taxon>Ostreococcus</taxon>
    </lineage>
</organism>
<dbReference type="KEGG" id="ota:OT_ostta10g01200"/>
<dbReference type="EMBL" id="CAID01000010">
    <property type="protein sequence ID" value="CAL56078.1"/>
    <property type="molecule type" value="Genomic_DNA"/>
</dbReference>
<dbReference type="Gene3D" id="2.170.210.20">
    <property type="entry name" value="Spindle assembly abnormal protein 6, N-terminal domain"/>
    <property type="match status" value="1"/>
</dbReference>
<dbReference type="RefSeq" id="XP_003081554.1">
    <property type="nucleotide sequence ID" value="XM_003081506.1"/>
</dbReference>
<dbReference type="InterPro" id="IPR038558">
    <property type="entry name" value="SAS-6_N_sf"/>
</dbReference>
<protein>
    <submittedName>
        <fullName evidence="1">Unnamed product</fullName>
    </submittedName>
</protein>
<gene>
    <name evidence="1" type="ORF">OT_ostta10g01200</name>
</gene>
<comment type="caution">
    <text evidence="1">The sequence shown here is derived from an EMBL/GenBank/DDBJ whole genome shotgun (WGS) entry which is preliminary data.</text>
</comment>
<reference evidence="2" key="1">
    <citation type="journal article" date="2006" name="Proc. Natl. Acad. Sci. U.S.A.">
        <title>Genome analysis of the smallest free-living eukaryote Ostreococcus tauri unveils many unique features.</title>
        <authorList>
            <person name="Derelle E."/>
            <person name="Ferraz C."/>
            <person name="Rombauts S."/>
            <person name="Rouze P."/>
            <person name="Worden A.Z."/>
            <person name="Robbens S."/>
            <person name="Partensky F."/>
            <person name="Degroeve S."/>
            <person name="Echeynie S."/>
            <person name="Cooke R."/>
            <person name="Saeys Y."/>
            <person name="Wuyts J."/>
            <person name="Jabbari K."/>
            <person name="Bowler C."/>
            <person name="Panaud O."/>
            <person name="Piegu B."/>
            <person name="Ball S.G."/>
            <person name="Ral J.-P."/>
            <person name="Bouget F.-Y."/>
            <person name="Piganeau G."/>
            <person name="De Baets B."/>
            <person name="Picard A."/>
            <person name="Delseny M."/>
            <person name="Demaille J."/>
            <person name="Van de Peer Y."/>
            <person name="Moreau H."/>
        </authorList>
    </citation>
    <scope>NUCLEOTIDE SEQUENCE [LARGE SCALE GENOMIC DNA]</scope>
    <source>
        <strain evidence="2">OTTH 0595 / CCAP 157/2 / RCC745</strain>
    </source>
</reference>
<dbReference type="GeneID" id="9832140"/>
<accession>Q010F4</accession>
<evidence type="ECO:0000313" key="2">
    <source>
        <dbReference type="Proteomes" id="UP000009170"/>
    </source>
</evidence>
<reference evidence="1 2" key="2">
    <citation type="journal article" date="2014" name="BMC Genomics">
        <title>An improved genome of the model marine alga Ostreococcus tauri unfolds by assessing Illumina de novo assemblies.</title>
        <authorList>
            <person name="Blanc-Mathieu R."/>
            <person name="Verhelst B."/>
            <person name="Derelle E."/>
            <person name="Rombauts S."/>
            <person name="Bouget F.Y."/>
            <person name="Carre I."/>
            <person name="Chateau A."/>
            <person name="Eyre-Walker A."/>
            <person name="Grimsley N."/>
            <person name="Moreau H."/>
            <person name="Piegu B."/>
            <person name="Rivals E."/>
            <person name="Schackwitz W."/>
            <person name="Van de Peer Y."/>
            <person name="Piganeau G."/>
        </authorList>
    </citation>
    <scope>NUCLEOTIDE SEQUENCE [LARGE SCALE GENOMIC DNA]</scope>
    <source>
        <strain evidence="2">OTTH 0595 / CCAP 157/2 / RCC745</strain>
    </source>
</reference>
<dbReference type="OrthoDB" id="49058at2759"/>
<keyword evidence="2" id="KW-1185">Reference proteome</keyword>
<dbReference type="InParanoid" id="Q010F4"/>
<proteinExistence type="predicted"/>
<dbReference type="Proteomes" id="UP000009170">
    <property type="component" value="Unassembled WGS sequence"/>
</dbReference>
<name>Q010F4_OSTTA</name>
<dbReference type="OMA" id="THWRYER"/>
<dbReference type="AlphaFoldDB" id="Q010F4"/>